<dbReference type="Pfam" id="PF08240">
    <property type="entry name" value="ADH_N"/>
    <property type="match status" value="1"/>
</dbReference>
<feature type="domain" description="PKS/mFAS DH" evidence="11">
    <location>
        <begin position="984"/>
        <end position="1301"/>
    </location>
</feature>
<dbReference type="Pfam" id="PF23297">
    <property type="entry name" value="ACP_SdgA_C"/>
    <property type="match status" value="1"/>
</dbReference>
<dbReference type="SUPFAM" id="SSF51735">
    <property type="entry name" value="NAD(P)-binding Rossmann-fold domains"/>
    <property type="match status" value="2"/>
</dbReference>
<evidence type="ECO:0000259" key="10">
    <source>
        <dbReference type="PROSITE" id="PS52004"/>
    </source>
</evidence>
<evidence type="ECO:0000259" key="11">
    <source>
        <dbReference type="PROSITE" id="PS52019"/>
    </source>
</evidence>
<feature type="domain" description="Carrier" evidence="9">
    <location>
        <begin position="2517"/>
        <end position="2595"/>
    </location>
</feature>
<dbReference type="Pfam" id="PF13602">
    <property type="entry name" value="ADH_zinc_N_2"/>
    <property type="match status" value="1"/>
</dbReference>
<dbReference type="InterPro" id="IPR036736">
    <property type="entry name" value="ACP-like_sf"/>
</dbReference>
<dbReference type="Pfam" id="PF00698">
    <property type="entry name" value="Acyl_transf_1"/>
    <property type="match status" value="1"/>
</dbReference>
<accession>A0A0U1MB92</accession>
<dbReference type="InterPro" id="IPR042104">
    <property type="entry name" value="PKS_dehydratase_sf"/>
</dbReference>
<dbReference type="Gene3D" id="1.10.1200.10">
    <property type="entry name" value="ACP-like"/>
    <property type="match status" value="1"/>
</dbReference>
<dbReference type="GO" id="GO:0006633">
    <property type="term" value="P:fatty acid biosynthetic process"/>
    <property type="evidence" value="ECO:0007669"/>
    <property type="project" value="InterPro"/>
</dbReference>
<dbReference type="CDD" id="cd05195">
    <property type="entry name" value="enoyl_red"/>
    <property type="match status" value="1"/>
</dbReference>
<dbReference type="SUPFAM" id="SSF47336">
    <property type="entry name" value="ACP-like"/>
    <property type="match status" value="1"/>
</dbReference>
<keyword evidence="4" id="KW-0521">NADP</keyword>
<dbReference type="CDD" id="cd02440">
    <property type="entry name" value="AdoMet_MTases"/>
    <property type="match status" value="1"/>
</dbReference>
<dbReference type="SUPFAM" id="SSF53901">
    <property type="entry name" value="Thiolase-like"/>
    <property type="match status" value="1"/>
</dbReference>
<dbReference type="PROSITE" id="PS52004">
    <property type="entry name" value="KS3_2"/>
    <property type="match status" value="1"/>
</dbReference>
<dbReference type="Pfam" id="PF02801">
    <property type="entry name" value="Ketoacyl-synt_C"/>
    <property type="match status" value="1"/>
</dbReference>
<dbReference type="EMBL" id="CVMT01000012">
    <property type="protein sequence ID" value="CRG92280.1"/>
    <property type="molecule type" value="Genomic_DNA"/>
</dbReference>
<dbReference type="InterPro" id="IPR006162">
    <property type="entry name" value="Ppantetheine_attach_site"/>
</dbReference>
<dbReference type="Pfam" id="PF08659">
    <property type="entry name" value="KR"/>
    <property type="match status" value="1"/>
</dbReference>
<dbReference type="InterPro" id="IPR014031">
    <property type="entry name" value="Ketoacyl_synth_C"/>
</dbReference>
<evidence type="ECO:0000256" key="4">
    <source>
        <dbReference type="ARBA" id="ARBA00022857"/>
    </source>
</evidence>
<keyword evidence="7" id="KW-0012">Acyltransferase</keyword>
<dbReference type="GO" id="GO:1901336">
    <property type="term" value="P:lactone biosynthetic process"/>
    <property type="evidence" value="ECO:0007669"/>
    <property type="project" value="UniProtKB-ARBA"/>
</dbReference>
<dbReference type="Pfam" id="PF23114">
    <property type="entry name" value="NAD-bd_HRPKS_sdrA"/>
    <property type="match status" value="1"/>
</dbReference>
<dbReference type="GO" id="GO:0030639">
    <property type="term" value="P:polyketide biosynthetic process"/>
    <property type="evidence" value="ECO:0007669"/>
    <property type="project" value="UniProtKB-ARBA"/>
</dbReference>
<dbReference type="GO" id="GO:0031177">
    <property type="term" value="F:phosphopantetheine binding"/>
    <property type="evidence" value="ECO:0007669"/>
    <property type="project" value="InterPro"/>
</dbReference>
<evidence type="ECO:0000259" key="9">
    <source>
        <dbReference type="PROSITE" id="PS50075"/>
    </source>
</evidence>
<evidence type="ECO:0000256" key="6">
    <source>
        <dbReference type="ARBA" id="ARBA00023268"/>
    </source>
</evidence>
<organism evidence="12 13">
    <name type="scientific">Talaromyces islandicus</name>
    <name type="common">Penicillium islandicum</name>
    <dbReference type="NCBI Taxonomy" id="28573"/>
    <lineage>
        <taxon>Eukaryota</taxon>
        <taxon>Fungi</taxon>
        <taxon>Dikarya</taxon>
        <taxon>Ascomycota</taxon>
        <taxon>Pezizomycotina</taxon>
        <taxon>Eurotiomycetes</taxon>
        <taxon>Eurotiomycetidae</taxon>
        <taxon>Eurotiales</taxon>
        <taxon>Trichocomaceae</taxon>
        <taxon>Talaromyces</taxon>
        <taxon>Talaromyces sect. Islandici</taxon>
    </lineage>
</organism>
<feature type="region of interest" description="C-terminal hotdog fold" evidence="8">
    <location>
        <begin position="1152"/>
        <end position="1301"/>
    </location>
</feature>
<evidence type="ECO:0000256" key="3">
    <source>
        <dbReference type="ARBA" id="ARBA00022679"/>
    </source>
</evidence>
<dbReference type="PROSITE" id="PS52019">
    <property type="entry name" value="PKS_MFAS_DH"/>
    <property type="match status" value="1"/>
</dbReference>
<dbReference type="InterPro" id="IPR018201">
    <property type="entry name" value="Ketoacyl_synth_AS"/>
</dbReference>
<dbReference type="OrthoDB" id="329835at2759"/>
<keyword evidence="6" id="KW-0511">Multifunctional enzyme</keyword>
<dbReference type="Pfam" id="PF08242">
    <property type="entry name" value="Methyltransf_12"/>
    <property type="match status" value="1"/>
</dbReference>
<dbReference type="InterPro" id="IPR020843">
    <property type="entry name" value="ER"/>
</dbReference>
<dbReference type="InterPro" id="IPR049900">
    <property type="entry name" value="PKS_mFAS_DH"/>
</dbReference>
<dbReference type="SUPFAM" id="SSF53335">
    <property type="entry name" value="S-adenosyl-L-methionine-dependent methyltransferases"/>
    <property type="match status" value="1"/>
</dbReference>
<dbReference type="Gene3D" id="3.10.129.110">
    <property type="entry name" value="Polyketide synthase dehydratase"/>
    <property type="match status" value="1"/>
</dbReference>
<dbReference type="OMA" id="DIMANAS"/>
<dbReference type="Gene3D" id="3.40.50.720">
    <property type="entry name" value="NAD(P)-binding Rossmann-like Domain"/>
    <property type="match status" value="2"/>
</dbReference>
<keyword evidence="2" id="KW-0597">Phosphoprotein</keyword>
<dbReference type="CDD" id="cd00833">
    <property type="entry name" value="PKS"/>
    <property type="match status" value="1"/>
</dbReference>
<dbReference type="InterPro" id="IPR057326">
    <property type="entry name" value="KR_dom"/>
</dbReference>
<dbReference type="CDD" id="cd05274">
    <property type="entry name" value="KR_FAS_SDR_x"/>
    <property type="match status" value="1"/>
</dbReference>
<dbReference type="Gene3D" id="3.40.366.10">
    <property type="entry name" value="Malonyl-Coenzyme A Acyl Carrier Protein, domain 2"/>
    <property type="match status" value="1"/>
</dbReference>
<evidence type="ECO:0000256" key="5">
    <source>
        <dbReference type="ARBA" id="ARBA00023002"/>
    </source>
</evidence>
<dbReference type="InterPro" id="IPR016036">
    <property type="entry name" value="Malonyl_transacylase_ACP-bd"/>
</dbReference>
<dbReference type="GO" id="GO:0004315">
    <property type="term" value="F:3-oxoacyl-[acyl-carrier-protein] synthase activity"/>
    <property type="evidence" value="ECO:0007669"/>
    <property type="project" value="InterPro"/>
</dbReference>
<feature type="active site" description="Proton acceptor; for dehydratase activity" evidence="8">
    <location>
        <position position="1016"/>
    </location>
</feature>
<dbReference type="SMART" id="SM00822">
    <property type="entry name" value="PKS_KR"/>
    <property type="match status" value="1"/>
</dbReference>
<dbReference type="Gene3D" id="3.40.50.150">
    <property type="entry name" value="Vaccinia Virus protein VP39"/>
    <property type="match status" value="1"/>
</dbReference>
<dbReference type="GO" id="GO:0016491">
    <property type="term" value="F:oxidoreductase activity"/>
    <property type="evidence" value="ECO:0007669"/>
    <property type="project" value="UniProtKB-KW"/>
</dbReference>
<dbReference type="InterPro" id="IPR056501">
    <property type="entry name" value="NAD-bd_HRPKS_sdrA"/>
</dbReference>
<dbReference type="InterPro" id="IPR011032">
    <property type="entry name" value="GroES-like_sf"/>
</dbReference>
<dbReference type="SMART" id="SM00829">
    <property type="entry name" value="PKS_ER"/>
    <property type="match status" value="1"/>
</dbReference>
<evidence type="ECO:0000256" key="2">
    <source>
        <dbReference type="ARBA" id="ARBA00022553"/>
    </source>
</evidence>
<dbReference type="InterPro" id="IPR009081">
    <property type="entry name" value="PP-bd_ACP"/>
</dbReference>
<dbReference type="Pfam" id="PF00109">
    <property type="entry name" value="ketoacyl-synt"/>
    <property type="match status" value="1"/>
</dbReference>
<dbReference type="PROSITE" id="PS50075">
    <property type="entry name" value="CARRIER"/>
    <property type="match status" value="1"/>
</dbReference>
<dbReference type="InterPro" id="IPR020841">
    <property type="entry name" value="PKS_Beta-ketoAc_synthase_dom"/>
</dbReference>
<proteinExistence type="predicted"/>
<dbReference type="InterPro" id="IPR016039">
    <property type="entry name" value="Thiolase-like"/>
</dbReference>
<dbReference type="Pfam" id="PF14765">
    <property type="entry name" value="PS-DH"/>
    <property type="match status" value="1"/>
</dbReference>
<evidence type="ECO:0000313" key="12">
    <source>
        <dbReference type="EMBL" id="CRG92280.1"/>
    </source>
</evidence>
<evidence type="ECO:0000256" key="8">
    <source>
        <dbReference type="PROSITE-ProRule" id="PRU01363"/>
    </source>
</evidence>
<dbReference type="InterPro" id="IPR001227">
    <property type="entry name" value="Ac_transferase_dom_sf"/>
</dbReference>
<keyword evidence="3" id="KW-0808">Transferase</keyword>
<dbReference type="Pfam" id="PF21089">
    <property type="entry name" value="PKS_DH_N"/>
    <property type="match status" value="1"/>
</dbReference>
<dbReference type="SUPFAM" id="SSF52151">
    <property type="entry name" value="FabD/lysophospholipase-like"/>
    <property type="match status" value="1"/>
</dbReference>
<sequence length="2604" mass="285193">MDSFAIVGIAFNLAQDVDNEDRLWEVIETRSNLATEWPADRANFETYHNDGSSQVGTLHARGAHFSHADWTAFDAPFFFITPHEAATMDPQQRWALQTVYHAFENAGIPMESLRGSRTAVFGSCSDDFPRSMTRDLDAAPRLTLTGTDPSVLVGKVSWFFDLAGPCLNINTACSSSLIALDYACKAMQAGDASAAVVLGSNFMLNPDASTILSNLSFLSPDSVCYSFDGRANGYARGEGILAMVVKPVENAIRDGDVIRAVIRATGANQDGRTPSLTQPNPDAQESLIRHVYQKAGLGFSQTRYVEAHGTGTPTGDPIEATAIGRVFGEHRSAQDPILIGSIKGNIGHVEAGSGLAGTLRAVLAVEKGLIPPQALFKAMNPAINSDLYNLDVPVSCVPWPKPFGVRRASVNSFSLGGSNAHIVLDDALSYLNNRGLHGYHNCTMYADGLGENTFINGTTYSSSESITNISTTLYTKEINTKGINTKEARLLVWSGADPGAIDRFAHVYKSYLKRKVGRSHRKLNQLAYTLSNRRSRLQWRSFAIASADNIISDDGTVCLAMTKPTRLPTEKSVAAFVFTGQGAQYASMGIGLLSYKVFADTLQRIDSIFSSFGSTWKLVDVLQDDQLLHSPQFSQPLCTAVQIAIVELLRSVHVTPCAVMGHSSGEIAAAYTAGALSLESACKVAYYRGVVSEKLKSATATPGSMISVNLERASVYEYLQSMGIDNIPLTVHVACVNSPTNCTLSGDEHLIDLIKDKMDEDQIFARKLNTGVAYHSPAMKTVAAEYVELLGQLNPGTGAGRGQTTIASSVTGRLVTDPSCFSSAQYWVDNLISPVLFTDALQSFAVKGGSDLGLQNNQSITDYIEVGPDAALRRPIKDTLEAIGTSGSTHKGSAEATELKSITSARYHSVLHRSKQPIDSLLSLLGNLFCVGYPVSIELANHHDANAFPPPLVDCPRYPFDLTKKYWYEGRINKDTRLRPHAKGVMIGKRSPNWNQLRPSFRNWLGVDAMPWLEEHCISGKVVCPGMGMIVMTLEGLRHLVEMNAKTTSAPISGFQFQEAHFLKPIPVPEDSRQNTEVSLCLRPKQEVYEKDISWWEAALFAHNGSNWTECFQAVVQVHLEQNSTEVDGGRERREETAKYRKFQDEATDSCDKAVDSEAFYQYLRHYGMAYGPSFSVLRDISWNGLATSQATIPQDLMLDSGEASPMHPAVLDAAIQLPLAQISKGLSIPLDTYVPQDLYGLWMSAKTWKVPDSSVVITTAVDFSRPSALEASISVFNEDGTMILSLERGLLASVSSNDEPKLGEEQPRLIYKMERLPLLSQLTSADLQVACEPESYQQSEMEKSWSDRLEAALISSAQDALYRLYSSGFDITSAPAHLQTFINVLQRNYGPNSNHRKEFIDQELAKCLEYSPSWGLYTQAGRFLEPLLRSEADPLELLVSSEVADRSYALLFDNAADDRLFRFLELASHENPGLRILEIGSGTGGLTTHALSHLEQLEKRVGSMRFSRYVFTDISPAFFEAGKTKFARFGDRLDFQKLDIEKAIDTQGFALESFDLVLAGCVLHATANIAESMGNVRKLLRQGGHFVALEITQTNLARSLVGFGSLPGWWLSTEDWRRNGPLMSKETWDRVMKQTGFSGIEATWDDGEGGCMMITHAMEATAVSISEPLEQLGFGNKRTLTIVVLDSCSELQQTIADRIHQWSGLGSRIIPLGDVGAVEWKEDDVVLSLIELGEPLLAAPTREAFENIRTMLKNTQNLLWVALPNPSSPPSSTGAVDPRFDLALGFLRTIRYEEPSKGIVTLSCCNRATLSEANVVRFIKDILCQCFRPQNPSRENEFVIEKDTLCVDRLIYDTDQEEDRLARIFPSLQPGQTLGNAPPTILSPGSPGMLNTLRLVETETPVQMAPQTVEIECRAWPVSFRDVLIALDRYGDQSDTSGMGWELAGVVSRVGPGVSEFKPGDRVCTGEVAGMRSHVQARQDMVFKIPDDMSFARSVAALNPLMTAHHGLVNVARLKKGETILIHAAAGSTGQMAVCIAQRIGAEVYATVGFDDKKKLLMEEFGIPESNIFYSRDTSFKLGILRETAGRGVDVVLNSLSGDKLKASWSCIAPFGRFIEIGKADIGAGSSLPMSHFAKNATFSAVDLAHLGAEDPDALRDLTRTAVDMLFHTNVGRYPKPVHLFPVAESEKAFRFIQSGKNTGRTIITLDPEDTVSKFMIKRAGWRFPKSATYIIVGGLGGIGRSLISWMFERGARYFMTPTRSGIKSEAVSSFVHSLERQGAVIITTPCDASSRDELARLLDKHRDLPPIRGCINAAMSLQDSTYFNMTHAQWQRSLQSKVDSSWNLHQLLPEDLDFFILLSSVSAVYGSPGQCNYAAACSAQDALARHRIAIGRRAVSLNLALIRDVGAMVDHDDFKLSANTIRDAKKVFCRDILAVLDRYCDPLNLARRDNDVQIIVGGVSPSDWKTAHLLPSHIEGRPFFSGFPVATKQDALSHRGGRSTNESALLFRRATSSSAKRSVALEAIVHKLADALCISKEDVDGRNPLSAYGVDSLMAVELRNWFKKDFDAAVTVFDIMGSNSSISAVADLVVQTSGTKQTDANV</sequence>
<dbReference type="SUPFAM" id="SSF55048">
    <property type="entry name" value="Probable ACP-binding domain of malonyl-CoA ACP transacylase"/>
    <property type="match status" value="1"/>
</dbReference>
<dbReference type="InterPro" id="IPR036291">
    <property type="entry name" value="NAD(P)-bd_dom_sf"/>
</dbReference>
<keyword evidence="1" id="KW-0596">Phosphopantetheine</keyword>
<dbReference type="Proteomes" id="UP000054383">
    <property type="component" value="Unassembled WGS sequence"/>
</dbReference>
<dbReference type="Gene3D" id="3.40.47.10">
    <property type="match status" value="1"/>
</dbReference>
<dbReference type="STRING" id="28573.A0A0U1MB92"/>
<dbReference type="PROSITE" id="PS00012">
    <property type="entry name" value="PHOSPHOPANTETHEINE"/>
    <property type="match status" value="1"/>
</dbReference>
<dbReference type="FunFam" id="3.40.50.720:FF:000209">
    <property type="entry name" value="Polyketide synthase Pks12"/>
    <property type="match status" value="1"/>
</dbReference>
<dbReference type="PANTHER" id="PTHR43775:SF29">
    <property type="entry name" value="ASPERFURANONE POLYKETIDE SYNTHASE AFOG-RELATED"/>
    <property type="match status" value="1"/>
</dbReference>
<dbReference type="InterPro" id="IPR013154">
    <property type="entry name" value="ADH-like_N"/>
</dbReference>
<feature type="domain" description="Ketosynthase family 3 (KS3)" evidence="10">
    <location>
        <begin position="1"/>
        <end position="426"/>
    </location>
</feature>
<dbReference type="InterPro" id="IPR050091">
    <property type="entry name" value="PKS_NRPS_Biosynth_Enz"/>
</dbReference>
<dbReference type="InterPro" id="IPR020807">
    <property type="entry name" value="PKS_DH"/>
</dbReference>
<dbReference type="SUPFAM" id="SSF50129">
    <property type="entry name" value="GroES-like"/>
    <property type="match status" value="1"/>
</dbReference>
<reference evidence="12 13" key="1">
    <citation type="submission" date="2015-04" db="EMBL/GenBank/DDBJ databases">
        <authorList>
            <person name="Syromyatnikov M.Y."/>
            <person name="Popov V.N."/>
        </authorList>
    </citation>
    <scope>NUCLEOTIDE SEQUENCE [LARGE SCALE GENOMIC DNA]</scope>
    <source>
        <strain evidence="12">WF-38-12</strain>
    </source>
</reference>
<name>A0A0U1MB92_TALIS</name>
<dbReference type="SMART" id="SM00823">
    <property type="entry name" value="PKS_PP"/>
    <property type="match status" value="1"/>
</dbReference>
<dbReference type="InterPro" id="IPR013968">
    <property type="entry name" value="PKS_KR"/>
</dbReference>
<protein>
    <submittedName>
        <fullName evidence="12">Putative polyketide synthase 1</fullName>
    </submittedName>
</protein>
<dbReference type="InterPro" id="IPR049551">
    <property type="entry name" value="PKS_DH_C"/>
</dbReference>
<feature type="active site" description="Proton donor; for dehydratase activity" evidence="8">
    <location>
        <position position="1213"/>
    </location>
</feature>
<dbReference type="InterPro" id="IPR014030">
    <property type="entry name" value="Ketoacyl_synth_N"/>
</dbReference>
<dbReference type="SMART" id="SM00826">
    <property type="entry name" value="PKS_DH"/>
    <property type="match status" value="1"/>
</dbReference>
<evidence type="ECO:0000256" key="1">
    <source>
        <dbReference type="ARBA" id="ARBA00022450"/>
    </source>
</evidence>
<keyword evidence="5" id="KW-0560">Oxidoreductase</keyword>
<dbReference type="InterPro" id="IPR013217">
    <property type="entry name" value="Methyltransf_12"/>
</dbReference>
<feature type="region of interest" description="N-terminal hotdog fold" evidence="8">
    <location>
        <begin position="984"/>
        <end position="1123"/>
    </location>
</feature>
<gene>
    <name evidence="12" type="ORF">PISL3812_09337</name>
</gene>
<dbReference type="SMART" id="SM00827">
    <property type="entry name" value="PKS_AT"/>
    <property type="match status" value="1"/>
</dbReference>
<evidence type="ECO:0000313" key="13">
    <source>
        <dbReference type="Proteomes" id="UP000054383"/>
    </source>
</evidence>
<dbReference type="PANTHER" id="PTHR43775">
    <property type="entry name" value="FATTY ACID SYNTHASE"/>
    <property type="match status" value="1"/>
</dbReference>
<dbReference type="InterPro" id="IPR014043">
    <property type="entry name" value="Acyl_transferase_dom"/>
</dbReference>
<dbReference type="PROSITE" id="PS00606">
    <property type="entry name" value="KS3_1"/>
    <property type="match status" value="1"/>
</dbReference>
<dbReference type="InterPro" id="IPR020806">
    <property type="entry name" value="PKS_PP-bd"/>
</dbReference>
<keyword evidence="13" id="KW-1185">Reference proteome</keyword>
<dbReference type="Gene3D" id="3.90.180.10">
    <property type="entry name" value="Medium-chain alcohol dehydrogenases, catalytic domain"/>
    <property type="match status" value="1"/>
</dbReference>
<dbReference type="SMART" id="SM00825">
    <property type="entry name" value="PKS_KS"/>
    <property type="match status" value="1"/>
</dbReference>
<dbReference type="GO" id="GO:0004312">
    <property type="term" value="F:fatty acid synthase activity"/>
    <property type="evidence" value="ECO:0007669"/>
    <property type="project" value="TreeGrafter"/>
</dbReference>
<dbReference type="InterPro" id="IPR016035">
    <property type="entry name" value="Acyl_Trfase/lysoPLipase"/>
</dbReference>
<evidence type="ECO:0000256" key="7">
    <source>
        <dbReference type="ARBA" id="ARBA00023315"/>
    </source>
</evidence>
<dbReference type="InterPro" id="IPR029063">
    <property type="entry name" value="SAM-dependent_MTases_sf"/>
</dbReference>
<dbReference type="InterPro" id="IPR049552">
    <property type="entry name" value="PKS_DH_N"/>
</dbReference>